<evidence type="ECO:0000313" key="1">
    <source>
        <dbReference type="EMBL" id="KAH9795136.1"/>
    </source>
</evidence>
<gene>
    <name evidence="1" type="ORF">KPL71_005123</name>
</gene>
<dbReference type="EMBL" id="CM039171">
    <property type="protein sequence ID" value="KAH9795136.1"/>
    <property type="molecule type" value="Genomic_DNA"/>
</dbReference>
<organism evidence="1 2">
    <name type="scientific">Citrus sinensis</name>
    <name type="common">Sweet orange</name>
    <name type="synonym">Citrus aurantium var. sinensis</name>
    <dbReference type="NCBI Taxonomy" id="2711"/>
    <lineage>
        <taxon>Eukaryota</taxon>
        <taxon>Viridiplantae</taxon>
        <taxon>Streptophyta</taxon>
        <taxon>Embryophyta</taxon>
        <taxon>Tracheophyta</taxon>
        <taxon>Spermatophyta</taxon>
        <taxon>Magnoliopsida</taxon>
        <taxon>eudicotyledons</taxon>
        <taxon>Gunneridae</taxon>
        <taxon>Pentapetalae</taxon>
        <taxon>rosids</taxon>
        <taxon>malvids</taxon>
        <taxon>Sapindales</taxon>
        <taxon>Rutaceae</taxon>
        <taxon>Aurantioideae</taxon>
        <taxon>Citrus</taxon>
    </lineage>
</organism>
<keyword evidence="1" id="KW-0413">Isomerase</keyword>
<dbReference type="Proteomes" id="UP000829398">
    <property type="component" value="Chromosome 2"/>
</dbReference>
<name>A0ACB8NAJ6_CITSI</name>
<sequence length="461" mass="51282">MINKPLRLQCAVKNYNWGIVGSKSHVSRLFCLNSGTHINPNEPYAEFWIGTHESGASFLDHGGLSLKEWISKNPDVLGDRVLNKWGGDLPFLFKVLSVEKALSIQAHPDKELARTLHKSQPSLYSDENHKPEMALALTEFEALCGFISLKELRNVLCTVPEIVDLVGGADAEQCFPVNEFGRSQEVKAIVESIFSQILLSTLVASTIAWLRSIPAHKVGVLYQFCTYEIKLKCMMVDDSCTSLTHVKVHCSTKFSFLTMLCASLNQKRQLTDKEMLVLRLEGQYPDDAGVLAAFLLNYVKLNRGEALCIGANEPHAYIRGECIECMATSDNVVRAGLTSKHRDIQTLFSMLNRRQGFPQILKGISLNPYTTRYLPPFEEFEVDCCVIPQAASLVFPSVAGPSLFLFISGNGTLSAGFSKEQIVEEGEVLFVPAYMEFTIASQSKELHLYRAGVNSSFFQAF</sequence>
<keyword evidence="2" id="KW-1185">Reference proteome</keyword>
<reference evidence="2" key="1">
    <citation type="journal article" date="2023" name="Hortic. Res.">
        <title>A chromosome-level phased genome enabling allele-level studies in sweet orange: a case study on citrus Huanglongbing tolerance.</title>
        <authorList>
            <person name="Wu B."/>
            <person name="Yu Q."/>
            <person name="Deng Z."/>
            <person name="Duan Y."/>
            <person name="Luo F."/>
            <person name="Gmitter F. Jr."/>
        </authorList>
    </citation>
    <scope>NUCLEOTIDE SEQUENCE [LARGE SCALE GENOMIC DNA]</scope>
    <source>
        <strain evidence="2">cv. Valencia</strain>
    </source>
</reference>
<evidence type="ECO:0000313" key="2">
    <source>
        <dbReference type="Proteomes" id="UP000829398"/>
    </source>
</evidence>
<proteinExistence type="predicted"/>
<comment type="caution">
    <text evidence="1">The sequence shown here is derived from an EMBL/GenBank/DDBJ whole genome shotgun (WGS) entry which is preliminary data.</text>
</comment>
<accession>A0ACB8NAJ6</accession>
<protein>
    <submittedName>
        <fullName evidence="1">Mannose-6-phosphate isomerase 1</fullName>
    </submittedName>
</protein>